<dbReference type="GO" id="GO:0003676">
    <property type="term" value="F:nucleic acid binding"/>
    <property type="evidence" value="ECO:0007669"/>
    <property type="project" value="InterPro"/>
</dbReference>
<dbReference type="Pfam" id="PF13333">
    <property type="entry name" value="rve_2"/>
    <property type="match status" value="1"/>
</dbReference>
<dbReference type="OrthoDB" id="9781005at2"/>
<dbReference type="EMBL" id="RBZM01000024">
    <property type="protein sequence ID" value="RKP43808.1"/>
    <property type="molecule type" value="Genomic_DNA"/>
</dbReference>
<evidence type="ECO:0000313" key="2">
    <source>
        <dbReference type="EMBL" id="RKP43808.1"/>
    </source>
</evidence>
<dbReference type="NCBIfam" id="NF033516">
    <property type="entry name" value="transpos_IS3"/>
    <property type="match status" value="1"/>
</dbReference>
<comment type="caution">
    <text evidence="2">The sequence shown here is derived from an EMBL/GenBank/DDBJ whole genome shotgun (WGS) entry which is preliminary data.</text>
</comment>
<gene>
    <name evidence="2" type="ORF">D7Z26_27070</name>
</gene>
<dbReference type="InterPro" id="IPR048020">
    <property type="entry name" value="Transpos_IS3"/>
</dbReference>
<dbReference type="PANTHER" id="PTHR47515">
    <property type="entry name" value="LOW CALCIUM RESPONSE LOCUS PROTEIN T"/>
    <property type="match status" value="1"/>
</dbReference>
<reference evidence="2 3" key="1">
    <citation type="submission" date="2018-10" db="EMBL/GenBank/DDBJ databases">
        <title>Cohnella sp. M2MS4P-1, whole genome shotgun sequence.</title>
        <authorList>
            <person name="Tuo L."/>
        </authorList>
    </citation>
    <scope>NUCLEOTIDE SEQUENCE [LARGE SCALE GENOMIC DNA]</scope>
    <source>
        <strain evidence="2 3">M2MS4P-1</strain>
    </source>
</reference>
<evidence type="ECO:0000259" key="1">
    <source>
        <dbReference type="PROSITE" id="PS50994"/>
    </source>
</evidence>
<evidence type="ECO:0000313" key="3">
    <source>
        <dbReference type="Proteomes" id="UP000282076"/>
    </source>
</evidence>
<organism evidence="2 3">
    <name type="scientific">Cohnella endophytica</name>
    <dbReference type="NCBI Taxonomy" id="2419778"/>
    <lineage>
        <taxon>Bacteria</taxon>
        <taxon>Bacillati</taxon>
        <taxon>Bacillota</taxon>
        <taxon>Bacilli</taxon>
        <taxon>Bacillales</taxon>
        <taxon>Paenibacillaceae</taxon>
        <taxon>Cohnella</taxon>
    </lineage>
</organism>
<feature type="domain" description="Integrase catalytic" evidence="1">
    <location>
        <begin position="136"/>
        <end position="301"/>
    </location>
</feature>
<dbReference type="InterPro" id="IPR012337">
    <property type="entry name" value="RNaseH-like_sf"/>
</dbReference>
<proteinExistence type="predicted"/>
<dbReference type="SUPFAM" id="SSF53098">
    <property type="entry name" value="Ribonuclease H-like"/>
    <property type="match status" value="1"/>
</dbReference>
<dbReference type="PANTHER" id="PTHR47515:SF2">
    <property type="entry name" value="INTEGRASE CORE DOMAIN PROTEIN"/>
    <property type="match status" value="1"/>
</dbReference>
<dbReference type="Pfam" id="PF00665">
    <property type="entry name" value="rve"/>
    <property type="match status" value="1"/>
</dbReference>
<dbReference type="GO" id="GO:0015074">
    <property type="term" value="P:DNA integration"/>
    <property type="evidence" value="ECO:0007669"/>
    <property type="project" value="InterPro"/>
</dbReference>
<name>A0A494WZ50_9BACL</name>
<sequence length="314" mass="36817">MADQFIKRGDKAALVLRILSVAESTYYARKKRNNEQSVDVDNKAVNRDRGRPCPGYSLTMTGARVDDEQIKTWLLELVEGEEHVYGYKLLAQCLRNDRELILDKKKSYRLCDELGILQEQRKRKNKHPRRLPKNHLVTGPNQLWQADIKYGYVTGRERFFFVFSIIDVFDRVVVGQYRGHACEAKHVVQTLVTALRQRVGETAPFPIVRTDNGPQFLSVLFGDTCEAMDITHERIPPRTPNMNAYIESFHSVLEDNLFSKVAFMTFEEAYFELDKYMNFYNNRRMHGSLRRMPPARFSEWVMQLEDRSQFYRAL</sequence>
<dbReference type="InterPro" id="IPR001584">
    <property type="entry name" value="Integrase_cat-core"/>
</dbReference>
<dbReference type="Gene3D" id="3.30.420.10">
    <property type="entry name" value="Ribonuclease H-like superfamily/Ribonuclease H"/>
    <property type="match status" value="1"/>
</dbReference>
<protein>
    <submittedName>
        <fullName evidence="2">IS3 family transposase</fullName>
    </submittedName>
</protein>
<accession>A0A494WZ50</accession>
<keyword evidence="3" id="KW-1185">Reference proteome</keyword>
<dbReference type="Proteomes" id="UP000282076">
    <property type="component" value="Unassembled WGS sequence"/>
</dbReference>
<dbReference type="PROSITE" id="PS50994">
    <property type="entry name" value="INTEGRASE"/>
    <property type="match status" value="1"/>
</dbReference>
<dbReference type="InterPro" id="IPR036397">
    <property type="entry name" value="RNaseH_sf"/>
</dbReference>
<dbReference type="AlphaFoldDB" id="A0A494WZ50"/>